<gene>
    <name evidence="1" type="ORF">CIHG_10603</name>
</gene>
<organism evidence="1 2">
    <name type="scientific">Coccidioides immitis H538.4</name>
    <dbReference type="NCBI Taxonomy" id="396776"/>
    <lineage>
        <taxon>Eukaryota</taxon>
        <taxon>Fungi</taxon>
        <taxon>Dikarya</taxon>
        <taxon>Ascomycota</taxon>
        <taxon>Pezizomycotina</taxon>
        <taxon>Eurotiomycetes</taxon>
        <taxon>Eurotiomycetidae</taxon>
        <taxon>Onygenales</taxon>
        <taxon>Onygenaceae</taxon>
        <taxon>Coccidioides</taxon>
    </lineage>
</organism>
<comment type="caution">
    <text evidence="1">The sequence shown here is derived from an EMBL/GenBank/DDBJ whole genome shotgun (WGS) entry which is preliminary data.</text>
</comment>
<proteinExistence type="predicted"/>
<sequence length="57" mass="6130">MDSLRDALNTIALKPELAPLLAILKSARNGAVYGSKVRFPHALVYGIVLNNLVAANR</sequence>
<dbReference type="Proteomes" id="UP000054563">
    <property type="component" value="Unassembled WGS sequence"/>
</dbReference>
<dbReference type="AlphaFoldDB" id="A0A0P6QDN8"/>
<dbReference type="PANTHER" id="PTHR15460">
    <property type="entry name" value="PEROXISOMAL MEMBRANE PROTEIN 4"/>
    <property type="match status" value="1"/>
</dbReference>
<dbReference type="InterPro" id="IPR019531">
    <property type="entry name" value="Pmp4"/>
</dbReference>
<dbReference type="PANTHER" id="PTHR15460:SF3">
    <property type="entry name" value="PEROXISOMAL MEMBRANE PROTEIN 4"/>
    <property type="match status" value="1"/>
</dbReference>
<dbReference type="VEuPathDB" id="FungiDB:CIHG_10603"/>
<protein>
    <submittedName>
        <fullName evidence="1">Uncharacterized protein</fullName>
    </submittedName>
</protein>
<reference evidence="1 2" key="1">
    <citation type="journal article" date="2010" name="Genome Res.">
        <title>Population genomic sequencing of Coccidioides fungi reveals recent hybridization and transposon control.</title>
        <authorList>
            <person name="Neafsey D.E."/>
            <person name="Barker B.M."/>
            <person name="Sharpton T.J."/>
            <person name="Stajich J.E."/>
            <person name="Park D.J."/>
            <person name="Whiston E."/>
            <person name="Hung C.-Y."/>
            <person name="McMahan C."/>
            <person name="White J."/>
            <person name="Sykes S."/>
            <person name="Heiman D."/>
            <person name="Young S."/>
            <person name="Zeng Q."/>
            <person name="Abouelleil A."/>
            <person name="Aftuck L."/>
            <person name="Bessette D."/>
            <person name="Brown A."/>
            <person name="FitzGerald M."/>
            <person name="Lui A."/>
            <person name="Macdonald J.P."/>
            <person name="Priest M."/>
            <person name="Orbach M.J."/>
            <person name="Galgiani J.N."/>
            <person name="Kirkland T.N."/>
            <person name="Cole G.T."/>
            <person name="Birren B.W."/>
            <person name="Henn M.R."/>
            <person name="Taylor J.W."/>
            <person name="Rounsley S.D."/>
        </authorList>
    </citation>
    <scope>NUCLEOTIDE SEQUENCE [LARGE SCALE GENOMIC DNA]</scope>
    <source>
        <strain evidence="1 2">H538.4</strain>
    </source>
</reference>
<name>A0A0P6QDN8_COCIT</name>
<dbReference type="GO" id="GO:0005778">
    <property type="term" value="C:peroxisomal membrane"/>
    <property type="evidence" value="ECO:0007669"/>
    <property type="project" value="TreeGrafter"/>
</dbReference>
<accession>A0A0P6QDN8</accession>
<evidence type="ECO:0000313" key="1">
    <source>
        <dbReference type="EMBL" id="KMU82209.1"/>
    </source>
</evidence>
<dbReference type="EMBL" id="AASO01004315">
    <property type="protein sequence ID" value="KMU82209.1"/>
    <property type="molecule type" value="Genomic_DNA"/>
</dbReference>
<evidence type="ECO:0000313" key="2">
    <source>
        <dbReference type="Proteomes" id="UP000054563"/>
    </source>
</evidence>
<dbReference type="STRING" id="396776.A0A0P6QDN8"/>